<keyword evidence="4" id="KW-1133">Transmembrane helix</keyword>
<dbReference type="InterPro" id="IPR005311">
    <property type="entry name" value="PBP_dimer"/>
</dbReference>
<dbReference type="PANTHER" id="PTHR30627">
    <property type="entry name" value="PEPTIDOGLYCAN D,D-TRANSPEPTIDASE"/>
    <property type="match status" value="1"/>
</dbReference>
<protein>
    <recommendedName>
        <fullName evidence="9">Beta-lactamase</fullName>
    </recommendedName>
</protein>
<comment type="subcellular location">
    <subcellularLocation>
        <location evidence="1">Membrane</location>
    </subcellularLocation>
</comment>
<dbReference type="GO" id="GO:0071555">
    <property type="term" value="P:cell wall organization"/>
    <property type="evidence" value="ECO:0007669"/>
    <property type="project" value="TreeGrafter"/>
</dbReference>
<keyword evidence="2" id="KW-0378">Hydrolase</keyword>
<evidence type="ECO:0000256" key="3">
    <source>
        <dbReference type="ARBA" id="ARBA00023136"/>
    </source>
</evidence>
<evidence type="ECO:0000256" key="2">
    <source>
        <dbReference type="ARBA" id="ARBA00022645"/>
    </source>
</evidence>
<dbReference type="Gene3D" id="3.40.710.10">
    <property type="entry name" value="DD-peptidase/beta-lactamase superfamily"/>
    <property type="match status" value="1"/>
</dbReference>
<feature type="transmembrane region" description="Helical" evidence="4">
    <location>
        <begin position="17"/>
        <end position="37"/>
    </location>
</feature>
<feature type="domain" description="Penicillin-binding protein transpeptidase" evidence="5">
    <location>
        <begin position="308"/>
        <end position="387"/>
    </location>
</feature>
<name>A0A9D1NL36_9BACT</name>
<comment type="caution">
    <text evidence="7">The sequence shown here is derived from an EMBL/GenBank/DDBJ whole genome shotgun (WGS) entry which is preliminary data.</text>
</comment>
<dbReference type="SUPFAM" id="SSF56601">
    <property type="entry name" value="beta-lactamase/transpeptidase-like"/>
    <property type="match status" value="1"/>
</dbReference>
<evidence type="ECO:0000256" key="4">
    <source>
        <dbReference type="SAM" id="Phobius"/>
    </source>
</evidence>
<keyword evidence="2" id="KW-0645">Protease</keyword>
<sequence length="682" mass="74931">MSVLGEVRLFGFSPRRMIVIFALIGAALIYLVGGLAVRQIFRRDEYLRQFENQSLRYVTVPAARGDILDRHGNVIVSSRPRFSVVIDLGTLREEFAETARRDIRDARREREKFPDMKVDAAALRAQAATKVVQQHLDRVNKAIGRSRVLDPATLSRYLGGKRVLPFPLAEKLTETERARFVEAFPPDAPEQLYVETERTYPYGKLAAHFIGRLEKDDGGALADLPEDSRGMRVTQRAGKQGSFGIERQFDEMIRGRDGYQLWQVDNMGYLHKKLDERKPEKGAPFVSSFDLELQKTAEEALDSRSRAGAVIALDVRTGEVLAAASAPSFDPREGIDGFSVEYYRSLEESRALWNRALIGRYPPGSTFKLVTAVAAMRSKTFNDSAEIAKISPHSAAAKRPSGPISPTEKFDCGAFLVVNGQRRPEHDLIAFGEVDLARMIRVSSNVYCYNAALILGIGPIAAEAFRFGFGEHVPLDLSEAKSDVLGRLVVANPEFKLQDGRGRWVAGDTTNAAIGQGFNLTSPLHIACMTASLARRETRTRPSVVHDPARVDPATGLARVDHGGEPIGISDEAYGEILRGMIECVAYGTGKRARVDGLEVAAKSGTAQWNARERTELAWFTAFAPARDPRIAVTVVVEGLPGENIGGGLAAAPVAGAVLKRWKELYFRPGESVPAEKNARAE</sequence>
<dbReference type="InterPro" id="IPR050515">
    <property type="entry name" value="Beta-lactam/transpept"/>
</dbReference>
<dbReference type="Pfam" id="PF00905">
    <property type="entry name" value="Transpeptidase"/>
    <property type="match status" value="2"/>
</dbReference>
<dbReference type="InterPro" id="IPR001460">
    <property type="entry name" value="PCN-bd_Tpept"/>
</dbReference>
<dbReference type="SUPFAM" id="SSF56519">
    <property type="entry name" value="Penicillin binding protein dimerisation domain"/>
    <property type="match status" value="1"/>
</dbReference>
<evidence type="ECO:0000313" key="8">
    <source>
        <dbReference type="Proteomes" id="UP000886812"/>
    </source>
</evidence>
<dbReference type="GO" id="GO:0008658">
    <property type="term" value="F:penicillin binding"/>
    <property type="evidence" value="ECO:0007669"/>
    <property type="project" value="InterPro"/>
</dbReference>
<dbReference type="InterPro" id="IPR036138">
    <property type="entry name" value="PBP_dimer_sf"/>
</dbReference>
<evidence type="ECO:0000259" key="5">
    <source>
        <dbReference type="Pfam" id="PF00905"/>
    </source>
</evidence>
<dbReference type="InterPro" id="IPR012338">
    <property type="entry name" value="Beta-lactam/transpept-like"/>
</dbReference>
<dbReference type="EMBL" id="DVOG01000132">
    <property type="protein sequence ID" value="HIV04507.1"/>
    <property type="molecule type" value="Genomic_DNA"/>
</dbReference>
<reference evidence="7" key="1">
    <citation type="submission" date="2020-10" db="EMBL/GenBank/DDBJ databases">
        <authorList>
            <person name="Gilroy R."/>
        </authorList>
    </citation>
    <scope>NUCLEOTIDE SEQUENCE</scope>
    <source>
        <strain evidence="7">10669</strain>
    </source>
</reference>
<feature type="domain" description="Penicillin-binding protein dimerisation" evidence="6">
    <location>
        <begin position="60"/>
        <end position="270"/>
    </location>
</feature>
<dbReference type="GO" id="GO:0004180">
    <property type="term" value="F:carboxypeptidase activity"/>
    <property type="evidence" value="ECO:0007669"/>
    <property type="project" value="UniProtKB-KW"/>
</dbReference>
<dbReference type="Pfam" id="PF03717">
    <property type="entry name" value="PBP_dimer"/>
    <property type="match status" value="1"/>
</dbReference>
<gene>
    <name evidence="7" type="ORF">IAC75_05090</name>
</gene>
<evidence type="ECO:0000259" key="6">
    <source>
        <dbReference type="Pfam" id="PF03717"/>
    </source>
</evidence>
<dbReference type="AlphaFoldDB" id="A0A9D1NL36"/>
<dbReference type="Gene3D" id="3.90.1310.10">
    <property type="entry name" value="Penicillin-binding protein 2a (Domain 2)"/>
    <property type="match status" value="1"/>
</dbReference>
<proteinExistence type="predicted"/>
<keyword evidence="3 4" id="KW-0472">Membrane</keyword>
<dbReference type="GO" id="GO:0005886">
    <property type="term" value="C:plasma membrane"/>
    <property type="evidence" value="ECO:0007669"/>
    <property type="project" value="TreeGrafter"/>
</dbReference>
<evidence type="ECO:0008006" key="9">
    <source>
        <dbReference type="Google" id="ProtNLM"/>
    </source>
</evidence>
<reference evidence="7" key="2">
    <citation type="journal article" date="2021" name="PeerJ">
        <title>Extensive microbial diversity within the chicken gut microbiome revealed by metagenomics and culture.</title>
        <authorList>
            <person name="Gilroy R."/>
            <person name="Ravi A."/>
            <person name="Getino M."/>
            <person name="Pursley I."/>
            <person name="Horton D.L."/>
            <person name="Alikhan N.F."/>
            <person name="Baker D."/>
            <person name="Gharbi K."/>
            <person name="Hall N."/>
            <person name="Watson M."/>
            <person name="Adriaenssens E.M."/>
            <person name="Foster-Nyarko E."/>
            <person name="Jarju S."/>
            <person name="Secka A."/>
            <person name="Antonio M."/>
            <person name="Oren A."/>
            <person name="Chaudhuri R.R."/>
            <person name="La Ragione R."/>
            <person name="Hildebrand F."/>
            <person name="Pallen M.J."/>
        </authorList>
    </citation>
    <scope>NUCLEOTIDE SEQUENCE</scope>
    <source>
        <strain evidence="7">10669</strain>
    </source>
</reference>
<keyword evidence="4" id="KW-0812">Transmembrane</keyword>
<accession>A0A9D1NL36</accession>
<organism evidence="7 8">
    <name type="scientific">Candidatus Spyradosoma merdigallinarum</name>
    <dbReference type="NCBI Taxonomy" id="2840950"/>
    <lineage>
        <taxon>Bacteria</taxon>
        <taxon>Pseudomonadati</taxon>
        <taxon>Verrucomicrobiota</taxon>
        <taxon>Opitutia</taxon>
        <taxon>Opitutia incertae sedis</taxon>
        <taxon>Candidatus Spyradosoma</taxon>
    </lineage>
</organism>
<evidence type="ECO:0000313" key="7">
    <source>
        <dbReference type="EMBL" id="HIV04507.1"/>
    </source>
</evidence>
<evidence type="ECO:0000256" key="1">
    <source>
        <dbReference type="ARBA" id="ARBA00004370"/>
    </source>
</evidence>
<feature type="domain" description="Penicillin-binding protein transpeptidase" evidence="5">
    <location>
        <begin position="401"/>
        <end position="659"/>
    </location>
</feature>
<keyword evidence="2" id="KW-0121">Carboxypeptidase</keyword>
<dbReference type="Proteomes" id="UP000886812">
    <property type="component" value="Unassembled WGS sequence"/>
</dbReference>